<dbReference type="PANTHER" id="PTHR10900">
    <property type="entry name" value="PERIOSTIN-RELATED"/>
    <property type="match status" value="1"/>
</dbReference>
<dbReference type="Gene3D" id="2.30.180.10">
    <property type="entry name" value="FAS1 domain"/>
    <property type="match status" value="1"/>
</dbReference>
<dbReference type="Proteomes" id="UP001243420">
    <property type="component" value="Chromosome"/>
</dbReference>
<protein>
    <submittedName>
        <fullName evidence="3">Fasciclin domain-containing protein</fullName>
    </submittedName>
</protein>
<dbReference type="SUPFAM" id="SSF82153">
    <property type="entry name" value="FAS1 domain"/>
    <property type="match status" value="1"/>
</dbReference>
<keyword evidence="4" id="KW-1185">Reference proteome</keyword>
<dbReference type="SMART" id="SM00554">
    <property type="entry name" value="FAS1"/>
    <property type="match status" value="1"/>
</dbReference>
<dbReference type="EMBL" id="CP122537">
    <property type="protein sequence ID" value="WGH78018.1"/>
    <property type="molecule type" value="Genomic_DNA"/>
</dbReference>
<dbReference type="PROSITE" id="PS50213">
    <property type="entry name" value="FAS1"/>
    <property type="match status" value="1"/>
</dbReference>
<evidence type="ECO:0000259" key="2">
    <source>
        <dbReference type="PROSITE" id="PS50213"/>
    </source>
</evidence>
<evidence type="ECO:0000313" key="3">
    <source>
        <dbReference type="EMBL" id="WGH78018.1"/>
    </source>
</evidence>
<evidence type="ECO:0000256" key="1">
    <source>
        <dbReference type="SAM" id="SignalP"/>
    </source>
</evidence>
<dbReference type="InterPro" id="IPR000782">
    <property type="entry name" value="FAS1_domain"/>
</dbReference>
<dbReference type="PANTHER" id="PTHR10900:SF77">
    <property type="entry name" value="FI19380P1"/>
    <property type="match status" value="1"/>
</dbReference>
<keyword evidence="1" id="KW-0732">Signal</keyword>
<accession>A0ABY8LC96</accession>
<gene>
    <name evidence="3" type="ORF">P8627_13405</name>
</gene>
<dbReference type="InterPro" id="IPR036378">
    <property type="entry name" value="FAS1_dom_sf"/>
</dbReference>
<organism evidence="3 4">
    <name type="scientific">Jannaschia ovalis</name>
    <dbReference type="NCBI Taxonomy" id="3038773"/>
    <lineage>
        <taxon>Bacteria</taxon>
        <taxon>Pseudomonadati</taxon>
        <taxon>Pseudomonadota</taxon>
        <taxon>Alphaproteobacteria</taxon>
        <taxon>Rhodobacterales</taxon>
        <taxon>Roseobacteraceae</taxon>
        <taxon>Jannaschia</taxon>
    </lineage>
</organism>
<proteinExistence type="predicted"/>
<feature type="domain" description="FAS1" evidence="2">
    <location>
        <begin position="38"/>
        <end position="182"/>
    </location>
</feature>
<sequence length="186" mass="18968">MMKTRIAAALAALAMLSAQAGSAQEALPIVGGAPMSPEKTIVGNAVNSADHEVLVAAVEAAGLVPTLSSRGPYTVFAPTDAAFGRISDASLAALMRPENRGQLGRVLTCHVVAADVMTQAMTRLIAAGGGQARLSTMGGCELRAEIGADGLVLTDENGRAGRITIADVRQLNGVIHVIDRVMLPAS</sequence>
<dbReference type="InterPro" id="IPR050904">
    <property type="entry name" value="Adhesion/Biosynth-related"/>
</dbReference>
<dbReference type="Pfam" id="PF02469">
    <property type="entry name" value="Fasciclin"/>
    <property type="match status" value="1"/>
</dbReference>
<feature type="signal peptide" evidence="1">
    <location>
        <begin position="1"/>
        <end position="20"/>
    </location>
</feature>
<name>A0ABY8LC96_9RHOB</name>
<evidence type="ECO:0000313" key="4">
    <source>
        <dbReference type="Proteomes" id="UP001243420"/>
    </source>
</evidence>
<reference evidence="3 4" key="1">
    <citation type="submission" date="2023-04" db="EMBL/GenBank/DDBJ databases">
        <title>Jannaschia ovalis sp. nov., a marine bacterium isolated from sea tidal flat.</title>
        <authorList>
            <person name="Kwon D.Y."/>
            <person name="Kim J.-J."/>
        </authorList>
    </citation>
    <scope>NUCLEOTIDE SEQUENCE [LARGE SCALE GENOMIC DNA]</scope>
    <source>
        <strain evidence="3 4">GRR-S6-38</strain>
    </source>
</reference>
<feature type="chain" id="PRO_5047391617" evidence="1">
    <location>
        <begin position="21"/>
        <end position="186"/>
    </location>
</feature>